<comment type="caution">
    <text evidence="12">The sequence shown here is derived from an EMBL/GenBank/DDBJ whole genome shotgun (WGS) entry which is preliminary data.</text>
</comment>
<keyword evidence="8 11" id="KW-0406">Ion transport</keyword>
<dbReference type="PANTHER" id="PTHR42823:SF3">
    <property type="entry name" value="ATP SYNTHASE SUBUNIT A, CHLOROPLASTIC"/>
    <property type="match status" value="1"/>
</dbReference>
<dbReference type="Gene3D" id="1.20.120.220">
    <property type="entry name" value="ATP synthase, F0 complex, subunit A"/>
    <property type="match status" value="1"/>
</dbReference>
<name>A0A842HIU5_9BACT</name>
<gene>
    <name evidence="11" type="primary">atpB</name>
    <name evidence="12" type="ORF">H5P28_14705</name>
</gene>
<evidence type="ECO:0000256" key="8">
    <source>
        <dbReference type="ARBA" id="ARBA00023065"/>
    </source>
</evidence>
<feature type="transmembrane region" description="Helical" evidence="11">
    <location>
        <begin position="231"/>
        <end position="255"/>
    </location>
</feature>
<keyword evidence="10 11" id="KW-0066">ATP synthesis</keyword>
<evidence type="ECO:0000256" key="1">
    <source>
        <dbReference type="ARBA" id="ARBA00004141"/>
    </source>
</evidence>
<dbReference type="SUPFAM" id="SSF81336">
    <property type="entry name" value="F1F0 ATP synthase subunit A"/>
    <property type="match status" value="1"/>
</dbReference>
<dbReference type="CDD" id="cd00310">
    <property type="entry name" value="ATP-synt_Fo_a_6"/>
    <property type="match status" value="1"/>
</dbReference>
<dbReference type="HAMAP" id="MF_01393">
    <property type="entry name" value="ATP_synth_a_bact"/>
    <property type="match status" value="1"/>
</dbReference>
<comment type="function">
    <text evidence="11">Key component of the proton channel; it plays a direct role in the translocation of protons across the membrane.</text>
</comment>
<feature type="transmembrane region" description="Helical" evidence="11">
    <location>
        <begin position="204"/>
        <end position="225"/>
    </location>
</feature>
<keyword evidence="3 11" id="KW-0813">Transport</keyword>
<dbReference type="EMBL" id="JACHVB010000043">
    <property type="protein sequence ID" value="MBC2595514.1"/>
    <property type="molecule type" value="Genomic_DNA"/>
</dbReference>
<dbReference type="AlphaFoldDB" id="A0A842HIU5"/>
<evidence type="ECO:0000256" key="5">
    <source>
        <dbReference type="ARBA" id="ARBA00022692"/>
    </source>
</evidence>
<dbReference type="GO" id="GO:0042777">
    <property type="term" value="P:proton motive force-driven plasma membrane ATP synthesis"/>
    <property type="evidence" value="ECO:0007669"/>
    <property type="project" value="TreeGrafter"/>
</dbReference>
<keyword evidence="9 11" id="KW-0472">Membrane</keyword>
<comment type="similarity">
    <text evidence="2 11">Belongs to the ATPase A chain family.</text>
</comment>
<reference evidence="12 13" key="1">
    <citation type="submission" date="2020-07" db="EMBL/GenBank/DDBJ databases">
        <authorList>
            <person name="Feng X."/>
        </authorList>
    </citation>
    <scope>NUCLEOTIDE SEQUENCE [LARGE SCALE GENOMIC DNA]</scope>
    <source>
        <strain evidence="12 13">JCM31066</strain>
    </source>
</reference>
<sequence>MFTGWALSLLLIVVVRLMVGRPQLVPARGQAMVEGLIQWVYDIMAPIVGKKVIKPVFPLLLCLFTYILIMNWSGLLPGVGTFGHFVPEHEITMEQATDMQHSGAIVREIDGKYYDGHFHYFFRPVNSDLNTTLALAIISFLAWIWFVLKYAGVKLLLFDLFGNKADKKEVPGYIYVPLFGVFLGVGLIEVISILSRLVSLPFRLFGNVFGGENLLTSMHGMFAWVLPVPFYFLEILIGFVQALVFTLLTAVYIGLICNHDSADEHAHAH</sequence>
<dbReference type="GO" id="GO:0005886">
    <property type="term" value="C:plasma membrane"/>
    <property type="evidence" value="ECO:0007669"/>
    <property type="project" value="UniProtKB-SubCell"/>
</dbReference>
<dbReference type="InterPro" id="IPR000568">
    <property type="entry name" value="ATP_synth_F0_asu"/>
</dbReference>
<evidence type="ECO:0000256" key="6">
    <source>
        <dbReference type="ARBA" id="ARBA00022781"/>
    </source>
</evidence>
<evidence type="ECO:0000256" key="7">
    <source>
        <dbReference type="ARBA" id="ARBA00022989"/>
    </source>
</evidence>
<protein>
    <recommendedName>
        <fullName evidence="11">ATP synthase subunit a</fullName>
    </recommendedName>
    <alternativeName>
        <fullName evidence="11">ATP synthase F0 sector subunit a</fullName>
    </alternativeName>
    <alternativeName>
        <fullName evidence="11">F-ATPase subunit 6</fullName>
    </alternativeName>
</protein>
<dbReference type="GO" id="GO:0046933">
    <property type="term" value="F:proton-transporting ATP synthase activity, rotational mechanism"/>
    <property type="evidence" value="ECO:0007669"/>
    <property type="project" value="UniProtKB-UniRule"/>
</dbReference>
<evidence type="ECO:0000313" key="13">
    <source>
        <dbReference type="Proteomes" id="UP000546464"/>
    </source>
</evidence>
<dbReference type="Proteomes" id="UP000546464">
    <property type="component" value="Unassembled WGS sequence"/>
</dbReference>
<evidence type="ECO:0000256" key="3">
    <source>
        <dbReference type="ARBA" id="ARBA00022448"/>
    </source>
</evidence>
<dbReference type="PANTHER" id="PTHR42823">
    <property type="entry name" value="ATP SYNTHASE SUBUNIT A, CHLOROPLASTIC"/>
    <property type="match status" value="1"/>
</dbReference>
<keyword evidence="6 11" id="KW-0375">Hydrogen ion transport</keyword>
<keyword evidence="13" id="KW-1185">Reference proteome</keyword>
<keyword evidence="4 11" id="KW-0138">CF(0)</keyword>
<feature type="transmembrane region" description="Helical" evidence="11">
    <location>
        <begin position="51"/>
        <end position="69"/>
    </location>
</feature>
<accession>A0A842HIU5</accession>
<keyword evidence="7 11" id="KW-1133">Transmembrane helix</keyword>
<evidence type="ECO:0000256" key="11">
    <source>
        <dbReference type="HAMAP-Rule" id="MF_01393"/>
    </source>
</evidence>
<dbReference type="InterPro" id="IPR035908">
    <property type="entry name" value="F0_ATP_A_sf"/>
</dbReference>
<evidence type="ECO:0000256" key="2">
    <source>
        <dbReference type="ARBA" id="ARBA00006810"/>
    </source>
</evidence>
<evidence type="ECO:0000256" key="9">
    <source>
        <dbReference type="ARBA" id="ARBA00023136"/>
    </source>
</evidence>
<evidence type="ECO:0000313" key="12">
    <source>
        <dbReference type="EMBL" id="MBC2595514.1"/>
    </source>
</evidence>
<evidence type="ECO:0000256" key="4">
    <source>
        <dbReference type="ARBA" id="ARBA00022547"/>
    </source>
</evidence>
<dbReference type="GO" id="GO:0045259">
    <property type="term" value="C:proton-transporting ATP synthase complex"/>
    <property type="evidence" value="ECO:0007669"/>
    <property type="project" value="UniProtKB-KW"/>
</dbReference>
<evidence type="ECO:0000256" key="10">
    <source>
        <dbReference type="ARBA" id="ARBA00023310"/>
    </source>
</evidence>
<dbReference type="Pfam" id="PF00119">
    <property type="entry name" value="ATP-synt_A"/>
    <property type="match status" value="1"/>
</dbReference>
<keyword evidence="5 11" id="KW-0812">Transmembrane</keyword>
<feature type="transmembrane region" description="Helical" evidence="11">
    <location>
        <begin position="172"/>
        <end position="192"/>
    </location>
</feature>
<comment type="subcellular location">
    <subcellularLocation>
        <location evidence="11">Cell membrane</location>
        <topology evidence="11">Multi-pass membrane protein</topology>
    </subcellularLocation>
    <subcellularLocation>
        <location evidence="1">Membrane</location>
        <topology evidence="1">Multi-pass membrane protein</topology>
    </subcellularLocation>
</comment>
<feature type="transmembrane region" description="Helical" evidence="11">
    <location>
        <begin position="133"/>
        <end position="152"/>
    </location>
</feature>
<organism evidence="12 13">
    <name type="scientific">Ruficoccus amylovorans</name>
    <dbReference type="NCBI Taxonomy" id="1804625"/>
    <lineage>
        <taxon>Bacteria</taxon>
        <taxon>Pseudomonadati</taxon>
        <taxon>Verrucomicrobiota</taxon>
        <taxon>Opitutia</taxon>
        <taxon>Puniceicoccales</taxon>
        <taxon>Cerasicoccaceae</taxon>
        <taxon>Ruficoccus</taxon>
    </lineage>
</organism>
<keyword evidence="11" id="KW-1003">Cell membrane</keyword>
<dbReference type="InterPro" id="IPR045082">
    <property type="entry name" value="ATP_syn_F0_a_bact/chloroplast"/>
</dbReference>
<proteinExistence type="inferred from homology"/>